<accession>A0A9D3AD92</accession>
<dbReference type="InterPro" id="IPR000073">
    <property type="entry name" value="AB_hydrolase_1"/>
</dbReference>
<proteinExistence type="predicted"/>
<dbReference type="Gene3D" id="3.40.50.1820">
    <property type="entry name" value="alpha/beta hydrolase"/>
    <property type="match status" value="1"/>
</dbReference>
<dbReference type="PRINTS" id="PR00111">
    <property type="entry name" value="ABHYDROLASE"/>
</dbReference>
<feature type="domain" description="AB hydrolase-1" evidence="2">
    <location>
        <begin position="15"/>
        <end position="112"/>
    </location>
</feature>
<dbReference type="InterPro" id="IPR050266">
    <property type="entry name" value="AB_hydrolase_sf"/>
</dbReference>
<dbReference type="Proteomes" id="UP000789325">
    <property type="component" value="Unassembled WGS sequence"/>
</dbReference>
<evidence type="ECO:0000259" key="2">
    <source>
        <dbReference type="Pfam" id="PF00561"/>
    </source>
</evidence>
<dbReference type="SUPFAM" id="SSF53474">
    <property type="entry name" value="alpha/beta-Hydrolases"/>
    <property type="match status" value="1"/>
</dbReference>
<evidence type="ECO:0000313" key="3">
    <source>
        <dbReference type="EMBL" id="HJH43292.1"/>
    </source>
</evidence>
<reference evidence="3" key="1">
    <citation type="journal article" date="2021" name="PeerJ">
        <title>Extensive microbial diversity within the chicken gut microbiome revealed by metagenomics and culture.</title>
        <authorList>
            <person name="Gilroy R."/>
            <person name="Ravi A."/>
            <person name="Getino M."/>
            <person name="Pursley I."/>
            <person name="Horton D.L."/>
            <person name="Alikhan N.F."/>
            <person name="Baker D."/>
            <person name="Gharbi K."/>
            <person name="Hall N."/>
            <person name="Watson M."/>
            <person name="Adriaenssens E.M."/>
            <person name="Foster-Nyarko E."/>
            <person name="Jarju S."/>
            <person name="Secka A."/>
            <person name="Antonio M."/>
            <person name="Oren A."/>
            <person name="Chaudhuri R.R."/>
            <person name="La Ragione R."/>
            <person name="Hildebrand F."/>
            <person name="Pallen M.J."/>
        </authorList>
    </citation>
    <scope>NUCLEOTIDE SEQUENCE</scope>
    <source>
        <strain evidence="3">USAMLcec12-2067</strain>
    </source>
</reference>
<dbReference type="EMBL" id="DYZL01000118">
    <property type="protein sequence ID" value="HJH43292.1"/>
    <property type="molecule type" value="Genomic_DNA"/>
</dbReference>
<gene>
    <name evidence="3" type="ORF">K8V16_05790</name>
</gene>
<dbReference type="InterPro" id="IPR029058">
    <property type="entry name" value="AB_hydrolase_fold"/>
</dbReference>
<dbReference type="AlphaFoldDB" id="A0A9D3AD92"/>
<dbReference type="GO" id="GO:0016787">
    <property type="term" value="F:hydrolase activity"/>
    <property type="evidence" value="ECO:0007669"/>
    <property type="project" value="UniProtKB-KW"/>
</dbReference>
<protein>
    <submittedName>
        <fullName evidence="3">Alpha/beta fold hydrolase</fullName>
    </submittedName>
</protein>
<sequence>MDIELHCEETGDGEPLVLLHGNGEDGTYFTHQIAHFSQRFRVLALDTRGHGKSPRGEAPFTIRQFARDLLAFLDARGIERAHLLGFSDGGNIALVFALAHPERVGKLVLNGANLNARGVKRSVQVPIELGYRMARLFAGLSAKARANAEMLGLMVNDPNVAPEELAALTAPTLVIAGENDMIREDHTRLIAERIPNARLAFVPGDHFVAAKNPAAFNREVERFLLEA</sequence>
<organism evidence="3 4">
    <name type="scientific">Rubneribacter badeniensis</name>
    <dbReference type="NCBI Taxonomy" id="2070688"/>
    <lineage>
        <taxon>Bacteria</taxon>
        <taxon>Bacillati</taxon>
        <taxon>Actinomycetota</taxon>
        <taxon>Coriobacteriia</taxon>
        <taxon>Eggerthellales</taxon>
        <taxon>Eggerthellaceae</taxon>
        <taxon>Rubneribacter</taxon>
    </lineage>
</organism>
<dbReference type="PANTHER" id="PTHR43798">
    <property type="entry name" value="MONOACYLGLYCEROL LIPASE"/>
    <property type="match status" value="1"/>
</dbReference>
<dbReference type="PANTHER" id="PTHR43798:SF31">
    <property type="entry name" value="AB HYDROLASE SUPERFAMILY PROTEIN YCLE"/>
    <property type="match status" value="1"/>
</dbReference>
<keyword evidence="1 3" id="KW-0378">Hydrolase</keyword>
<reference evidence="3" key="2">
    <citation type="submission" date="2021-09" db="EMBL/GenBank/DDBJ databases">
        <authorList>
            <person name="Gilroy R."/>
        </authorList>
    </citation>
    <scope>NUCLEOTIDE SEQUENCE</scope>
    <source>
        <strain evidence="3">USAMLcec12-2067</strain>
    </source>
</reference>
<evidence type="ECO:0000256" key="1">
    <source>
        <dbReference type="ARBA" id="ARBA00022801"/>
    </source>
</evidence>
<name>A0A9D3AD92_9ACTN</name>
<dbReference type="GO" id="GO:0016020">
    <property type="term" value="C:membrane"/>
    <property type="evidence" value="ECO:0007669"/>
    <property type="project" value="TreeGrafter"/>
</dbReference>
<evidence type="ECO:0000313" key="4">
    <source>
        <dbReference type="Proteomes" id="UP000789325"/>
    </source>
</evidence>
<dbReference type="Pfam" id="PF00561">
    <property type="entry name" value="Abhydrolase_1"/>
    <property type="match status" value="1"/>
</dbReference>
<comment type="caution">
    <text evidence="3">The sequence shown here is derived from an EMBL/GenBank/DDBJ whole genome shotgun (WGS) entry which is preliminary data.</text>
</comment>